<proteinExistence type="predicted"/>
<reference evidence="2" key="1">
    <citation type="submission" date="2012-11" db="EMBL/GenBank/DDBJ databases">
        <authorList>
            <person name="Lucero-Rivera Y.E."/>
            <person name="Tovar-Ramirez D."/>
        </authorList>
    </citation>
    <scope>NUCLEOTIDE SEQUENCE [LARGE SCALE GENOMIC DNA]</scope>
    <source>
        <strain evidence="2">Araruama</strain>
    </source>
</reference>
<evidence type="ECO:0000313" key="2">
    <source>
        <dbReference type="Proteomes" id="UP000189670"/>
    </source>
</evidence>
<organism evidence="1 2">
    <name type="scientific">Candidatus Magnetoglobus multicellularis str. Araruama</name>
    <dbReference type="NCBI Taxonomy" id="890399"/>
    <lineage>
        <taxon>Bacteria</taxon>
        <taxon>Pseudomonadati</taxon>
        <taxon>Thermodesulfobacteriota</taxon>
        <taxon>Desulfobacteria</taxon>
        <taxon>Desulfobacterales</taxon>
        <taxon>Desulfobacteraceae</taxon>
        <taxon>Candidatus Magnetoglobus</taxon>
    </lineage>
</organism>
<evidence type="ECO:0000313" key="1">
    <source>
        <dbReference type="EMBL" id="ETR73268.1"/>
    </source>
</evidence>
<dbReference type="Proteomes" id="UP000189670">
    <property type="component" value="Unassembled WGS sequence"/>
</dbReference>
<dbReference type="PROSITE" id="PS51257">
    <property type="entry name" value="PROKAR_LIPOPROTEIN"/>
    <property type="match status" value="1"/>
</dbReference>
<gene>
    <name evidence="1" type="ORF">OMM_07060</name>
</gene>
<comment type="caution">
    <text evidence="1">The sequence shown here is derived from an EMBL/GenBank/DDBJ whole genome shotgun (WGS) entry which is preliminary data.</text>
</comment>
<accession>A0A1V1PEQ5</accession>
<name>A0A1V1PEQ5_9BACT</name>
<protein>
    <recommendedName>
        <fullName evidence="3">Lipoprotein</fullName>
    </recommendedName>
</protein>
<dbReference type="AlphaFoldDB" id="A0A1V1PEQ5"/>
<evidence type="ECO:0008006" key="3">
    <source>
        <dbReference type="Google" id="ProtNLM"/>
    </source>
</evidence>
<sequence length="106" mass="12223">MKYKQFSIEKLLILSLMMLAILAGCKFPEKQPAINQGEFPKDELPYKKIPEDVEKDFAIVKSSSSLPCWLQSPKGCVQYKHSSDILLTTYINILPSERFTEIKKKR</sequence>
<dbReference type="EMBL" id="ATBP01000075">
    <property type="protein sequence ID" value="ETR73268.1"/>
    <property type="molecule type" value="Genomic_DNA"/>
</dbReference>